<dbReference type="FunFam" id="3.30.200.20:FF:000043">
    <property type="entry name" value="Wall-associated receptor kinase 2"/>
    <property type="match status" value="1"/>
</dbReference>
<dbReference type="Gene3D" id="3.30.200.20">
    <property type="entry name" value="Phosphorylase Kinase, domain 1"/>
    <property type="match status" value="1"/>
</dbReference>
<dbReference type="InterPro" id="IPR008271">
    <property type="entry name" value="Ser/Thr_kinase_AS"/>
</dbReference>
<dbReference type="InterPro" id="IPR001245">
    <property type="entry name" value="Ser-Thr/Tyr_kinase_cat_dom"/>
</dbReference>
<evidence type="ECO:0000256" key="16">
    <source>
        <dbReference type="ARBA" id="ARBA00058961"/>
    </source>
</evidence>
<dbReference type="PROSITE" id="PS50011">
    <property type="entry name" value="PROTEIN_KINASE_DOM"/>
    <property type="match status" value="1"/>
</dbReference>
<dbReference type="InterPro" id="IPR025287">
    <property type="entry name" value="WAK_GUB"/>
</dbReference>
<dbReference type="Pfam" id="PF07714">
    <property type="entry name" value="PK_Tyr_Ser-Thr"/>
    <property type="match status" value="1"/>
</dbReference>
<dbReference type="EMBL" id="CM008053">
    <property type="protein sequence ID" value="PVH33732.1"/>
    <property type="molecule type" value="Genomic_DNA"/>
</dbReference>
<sequence length="978" mass="107142">MLLVQQGTDDGETPPGFIGGCASLCTKARNEDDEVYTNTFDVIRVTGCTGTSGCCQSPVTMISMPSEVQAKRLYSGSAAVEQKKHWPVNVFVVEEGWIDQFNWSVRADEVKEAPFILQWGVTWGLPQAPQHHGLCDDGVRRMLCKSEHSYCSTAFPAEGYTCGCDRGYQGNPYLPGGCQDMDECSLPAEMNGCFGECINTIGSMECRCPYGTFGNPGVKGGCFKINSTATADALLPTVAPAPNGLPDCNITSCGNVSVPYPFGFGPSHCYWPGLNLTCNTSYSPPRLLLDSKGILQVVDVSLHDSTVRVVHHTRIVDDDFTSDPNGTTKATSFQLPDIGESYMLSARNEFLFFGDGVQATLYGNKYRNGGSSSIIAGCVANISSGPYRHCSGSDACCHAPILAGSSPEKMEFKVGVNSVLINDMPLAFISEEGLTKQWWDMIFDTTLNMPMPRYFSSPLVLQWAVKQGFSVPADNSAQCPGDVASQLCKSKDSGCRQENGGFTCHCNKGYQGNPYITDGCKDIDECNITATRCFGGICKNLPGKFKCQCELGTFGNPYKPPGCVSLSTVLSKFITKNKIGLSAASGPVLLLVVLGIMLVPRKIEQHKMKILKQKHFKQNRGQLLQQLISQKADIAERMIIPLDELAKATNNFDKSRELGGGGHGTVYKGILSDLHVVAIKKSKITVQKEIDEFINEVAILSQINHKNVVKLFGCCLETEVPLLVYEFISNGTLYHHLHVEGPRSLSWGNRLRIATEIATSLVYLHSAVSTPIIHRDIKSSNILLDDTLTSKISDFGASRYIPMDKTGLTTRVQGTIGYLDPMYFCTSRLTEKSDVYSFGVILVELLTRKKPFSFLSTEGDGLVSHFLNLLDEGNLIQVIDPQVTEEGGEEVQEVAMLAASCINLRGEERPTMRLVEHTLEGLRGSKMYKNDDIVAVEFGDDRIVVSCPSSTKEGQRFEESSRRYSLEQEMIMSARYPR</sequence>
<reference evidence="19" key="1">
    <citation type="submission" date="2018-04" db="EMBL/GenBank/DDBJ databases">
        <title>WGS assembly of Panicum hallii.</title>
        <authorList>
            <person name="Lovell J."/>
            <person name="Jenkins J."/>
            <person name="Lowry D."/>
            <person name="Mamidi S."/>
            <person name="Sreedasyam A."/>
            <person name="Weng X."/>
            <person name="Barry K."/>
            <person name="Bonette J."/>
            <person name="Campitelli B."/>
            <person name="Daum C."/>
            <person name="Gordon S."/>
            <person name="Gould B."/>
            <person name="Lipzen A."/>
            <person name="Macqueen A."/>
            <person name="Palacio-Mejia J."/>
            <person name="Plott C."/>
            <person name="Shakirov E."/>
            <person name="Shu S."/>
            <person name="Yoshinaga Y."/>
            <person name="Zane M."/>
            <person name="Rokhsar D."/>
            <person name="Grimwood J."/>
            <person name="Schmutz J."/>
            <person name="Juenger T."/>
        </authorList>
    </citation>
    <scope>NUCLEOTIDE SEQUENCE [LARGE SCALE GENOMIC DNA]</scope>
    <source>
        <strain evidence="19">FIL2</strain>
    </source>
</reference>
<dbReference type="PANTHER" id="PTHR27005:SF215">
    <property type="entry name" value="OS09G0562600 PROTEIN"/>
    <property type="match status" value="1"/>
</dbReference>
<dbReference type="SUPFAM" id="SSF56112">
    <property type="entry name" value="Protein kinase-like (PK-like)"/>
    <property type="match status" value="1"/>
</dbReference>
<dbReference type="InterPro" id="IPR049883">
    <property type="entry name" value="NOTCH1_EGF-like"/>
</dbReference>
<comment type="function">
    <text evidence="16">Serine/threonine-protein kinase that may function as a signaling receptor of extracellular matrix component. Binding to pectin may have significance in the control of cell expansion, morphogenesis and development.</text>
</comment>
<dbReference type="InterPro" id="IPR045274">
    <property type="entry name" value="WAK-like"/>
</dbReference>
<keyword evidence="4" id="KW-0597">Phosphoprotein</keyword>
<keyword evidence="13" id="KW-0472">Membrane</keyword>
<dbReference type="InterPro" id="IPR000719">
    <property type="entry name" value="Prot_kinase_dom"/>
</dbReference>
<dbReference type="SMART" id="SM00181">
    <property type="entry name" value="EGF"/>
    <property type="match status" value="4"/>
</dbReference>
<keyword evidence="5" id="KW-0808">Transferase</keyword>
<dbReference type="AlphaFoldDB" id="A0A2T8I7U4"/>
<dbReference type="GO" id="GO:0005886">
    <property type="term" value="C:plasma membrane"/>
    <property type="evidence" value="ECO:0007669"/>
    <property type="project" value="TreeGrafter"/>
</dbReference>
<keyword evidence="11 17" id="KW-0067">ATP-binding</keyword>
<feature type="domain" description="Protein kinase" evidence="18">
    <location>
        <begin position="652"/>
        <end position="920"/>
    </location>
</feature>
<keyword evidence="6" id="KW-0812">Transmembrane</keyword>
<protein>
    <recommendedName>
        <fullName evidence="18">Protein kinase domain-containing protein</fullName>
    </recommendedName>
</protein>
<keyword evidence="8" id="KW-0677">Repeat</keyword>
<dbReference type="PROSITE" id="PS00108">
    <property type="entry name" value="PROTEIN_KINASE_ST"/>
    <property type="match status" value="1"/>
</dbReference>
<dbReference type="SMART" id="SM00220">
    <property type="entry name" value="S_TKc"/>
    <property type="match status" value="1"/>
</dbReference>
<feature type="binding site" evidence="17">
    <location>
        <position position="681"/>
    </location>
    <ligand>
        <name>ATP</name>
        <dbReference type="ChEBI" id="CHEBI:30616"/>
    </ligand>
</feature>
<dbReference type="Pfam" id="PF07645">
    <property type="entry name" value="EGF_CA"/>
    <property type="match status" value="2"/>
</dbReference>
<dbReference type="Gramene" id="PVH33732">
    <property type="protein sequence ID" value="PVH33732"/>
    <property type="gene ID" value="PAHAL_8G056200"/>
</dbReference>
<keyword evidence="10" id="KW-0418">Kinase</keyword>
<dbReference type="InterPro" id="IPR017441">
    <property type="entry name" value="Protein_kinase_ATP_BS"/>
</dbReference>
<dbReference type="InterPro" id="IPR018097">
    <property type="entry name" value="EGF_Ca-bd_CS"/>
</dbReference>
<keyword evidence="9 17" id="KW-0547">Nucleotide-binding</keyword>
<proteinExistence type="predicted"/>
<gene>
    <name evidence="19" type="ORF">PAHAL_8G056200</name>
</gene>
<evidence type="ECO:0000256" key="13">
    <source>
        <dbReference type="ARBA" id="ARBA00023136"/>
    </source>
</evidence>
<evidence type="ECO:0000259" key="18">
    <source>
        <dbReference type="PROSITE" id="PS50011"/>
    </source>
</evidence>
<dbReference type="Pfam" id="PF13947">
    <property type="entry name" value="GUB_WAK_bind"/>
    <property type="match status" value="1"/>
</dbReference>
<dbReference type="InterPro" id="IPR000152">
    <property type="entry name" value="EGF-type_Asp/Asn_hydroxyl_site"/>
</dbReference>
<accession>A0A2T8I7U4</accession>
<evidence type="ECO:0000256" key="14">
    <source>
        <dbReference type="ARBA" id="ARBA00023157"/>
    </source>
</evidence>
<dbReference type="FunFam" id="1.10.510.10:FF:000084">
    <property type="entry name" value="Wall-associated receptor kinase 2"/>
    <property type="match status" value="1"/>
</dbReference>
<dbReference type="SUPFAM" id="SSF57196">
    <property type="entry name" value="EGF/Laminin"/>
    <property type="match status" value="1"/>
</dbReference>
<evidence type="ECO:0000256" key="10">
    <source>
        <dbReference type="ARBA" id="ARBA00022777"/>
    </source>
</evidence>
<evidence type="ECO:0000256" key="11">
    <source>
        <dbReference type="ARBA" id="ARBA00022840"/>
    </source>
</evidence>
<evidence type="ECO:0000256" key="8">
    <source>
        <dbReference type="ARBA" id="ARBA00022737"/>
    </source>
</evidence>
<dbReference type="SMART" id="SM00179">
    <property type="entry name" value="EGF_CA"/>
    <property type="match status" value="2"/>
</dbReference>
<dbReference type="PROSITE" id="PS00107">
    <property type="entry name" value="PROTEIN_KINASE_ATP"/>
    <property type="match status" value="1"/>
</dbReference>
<dbReference type="InterPro" id="IPR001881">
    <property type="entry name" value="EGF-like_Ca-bd_dom"/>
</dbReference>
<evidence type="ECO:0000256" key="2">
    <source>
        <dbReference type="ARBA" id="ARBA00022527"/>
    </source>
</evidence>
<dbReference type="Gene3D" id="1.10.510.10">
    <property type="entry name" value="Transferase(Phosphotransferase) domain 1"/>
    <property type="match status" value="1"/>
</dbReference>
<dbReference type="CDD" id="cd00054">
    <property type="entry name" value="EGF_CA"/>
    <property type="match status" value="2"/>
</dbReference>
<dbReference type="GO" id="GO:0005524">
    <property type="term" value="F:ATP binding"/>
    <property type="evidence" value="ECO:0007669"/>
    <property type="project" value="UniProtKB-UniRule"/>
</dbReference>
<name>A0A2T8I7U4_9POAL</name>
<evidence type="ECO:0000256" key="6">
    <source>
        <dbReference type="ARBA" id="ARBA00022692"/>
    </source>
</evidence>
<keyword evidence="14" id="KW-1015">Disulfide bond</keyword>
<evidence type="ECO:0000256" key="1">
    <source>
        <dbReference type="ARBA" id="ARBA00004479"/>
    </source>
</evidence>
<dbReference type="Proteomes" id="UP000243499">
    <property type="component" value="Chromosome 8"/>
</dbReference>
<evidence type="ECO:0000256" key="9">
    <source>
        <dbReference type="ARBA" id="ARBA00022741"/>
    </source>
</evidence>
<dbReference type="FunFam" id="2.10.25.10:FF:000038">
    <property type="entry name" value="Fibrillin 2"/>
    <property type="match status" value="1"/>
</dbReference>
<dbReference type="InterPro" id="IPR011009">
    <property type="entry name" value="Kinase-like_dom_sf"/>
</dbReference>
<evidence type="ECO:0000256" key="7">
    <source>
        <dbReference type="ARBA" id="ARBA00022729"/>
    </source>
</evidence>
<evidence type="ECO:0000313" key="19">
    <source>
        <dbReference type="EMBL" id="PVH33732.1"/>
    </source>
</evidence>
<evidence type="ECO:0000256" key="4">
    <source>
        <dbReference type="ARBA" id="ARBA00022553"/>
    </source>
</evidence>
<dbReference type="PANTHER" id="PTHR27005">
    <property type="entry name" value="WALL-ASSOCIATED RECEPTOR KINASE-LIKE 21"/>
    <property type="match status" value="1"/>
</dbReference>
<dbReference type="GO" id="GO:0004674">
    <property type="term" value="F:protein serine/threonine kinase activity"/>
    <property type="evidence" value="ECO:0007669"/>
    <property type="project" value="UniProtKB-KW"/>
</dbReference>
<organism evidence="19">
    <name type="scientific">Panicum hallii</name>
    <dbReference type="NCBI Taxonomy" id="206008"/>
    <lineage>
        <taxon>Eukaryota</taxon>
        <taxon>Viridiplantae</taxon>
        <taxon>Streptophyta</taxon>
        <taxon>Embryophyta</taxon>
        <taxon>Tracheophyta</taxon>
        <taxon>Spermatophyta</taxon>
        <taxon>Magnoliopsida</taxon>
        <taxon>Liliopsida</taxon>
        <taxon>Poales</taxon>
        <taxon>Poaceae</taxon>
        <taxon>PACMAD clade</taxon>
        <taxon>Panicoideae</taxon>
        <taxon>Panicodae</taxon>
        <taxon>Paniceae</taxon>
        <taxon>Panicinae</taxon>
        <taxon>Panicum</taxon>
        <taxon>Panicum sect. Panicum</taxon>
    </lineage>
</organism>
<comment type="subcellular location">
    <subcellularLocation>
        <location evidence="1">Membrane</location>
        <topology evidence="1">Single-pass type I membrane protein</topology>
    </subcellularLocation>
</comment>
<keyword evidence="3" id="KW-0245">EGF-like domain</keyword>
<dbReference type="GO" id="GO:0005509">
    <property type="term" value="F:calcium ion binding"/>
    <property type="evidence" value="ECO:0007669"/>
    <property type="project" value="InterPro"/>
</dbReference>
<dbReference type="GO" id="GO:0030247">
    <property type="term" value="F:polysaccharide binding"/>
    <property type="evidence" value="ECO:0007669"/>
    <property type="project" value="InterPro"/>
</dbReference>
<keyword evidence="15" id="KW-0325">Glycoprotein</keyword>
<keyword evidence="7" id="KW-0732">Signal</keyword>
<dbReference type="PROSITE" id="PS01187">
    <property type="entry name" value="EGF_CA"/>
    <property type="match status" value="1"/>
</dbReference>
<dbReference type="InterPro" id="IPR000742">
    <property type="entry name" value="EGF"/>
</dbReference>
<evidence type="ECO:0000256" key="12">
    <source>
        <dbReference type="ARBA" id="ARBA00022989"/>
    </source>
</evidence>
<dbReference type="GO" id="GO:0007166">
    <property type="term" value="P:cell surface receptor signaling pathway"/>
    <property type="evidence" value="ECO:0007669"/>
    <property type="project" value="InterPro"/>
</dbReference>
<keyword evidence="12" id="KW-1133">Transmembrane helix</keyword>
<evidence type="ECO:0000256" key="17">
    <source>
        <dbReference type="PROSITE-ProRule" id="PRU10141"/>
    </source>
</evidence>
<evidence type="ECO:0000256" key="5">
    <source>
        <dbReference type="ARBA" id="ARBA00022679"/>
    </source>
</evidence>
<evidence type="ECO:0000256" key="3">
    <source>
        <dbReference type="ARBA" id="ARBA00022536"/>
    </source>
</evidence>
<dbReference type="PROSITE" id="PS00010">
    <property type="entry name" value="ASX_HYDROXYL"/>
    <property type="match status" value="1"/>
</dbReference>
<evidence type="ECO:0000256" key="15">
    <source>
        <dbReference type="ARBA" id="ARBA00023180"/>
    </source>
</evidence>
<dbReference type="Gene3D" id="2.10.25.10">
    <property type="entry name" value="Laminin"/>
    <property type="match status" value="2"/>
</dbReference>
<keyword evidence="2" id="KW-0723">Serine/threonine-protein kinase</keyword>